<keyword evidence="2 6" id="KW-0732">Signal</keyword>
<dbReference type="Gene3D" id="2.40.155.10">
    <property type="entry name" value="Green fluorescent protein"/>
    <property type="match status" value="1"/>
</dbReference>
<feature type="signal peptide" evidence="6">
    <location>
        <begin position="1"/>
        <end position="22"/>
    </location>
</feature>
<dbReference type="CDD" id="cd00054">
    <property type="entry name" value="EGF_CA"/>
    <property type="match status" value="3"/>
</dbReference>
<dbReference type="PROSITE" id="PS01187">
    <property type="entry name" value="EGF_CA"/>
    <property type="match status" value="1"/>
</dbReference>
<dbReference type="SUPFAM" id="SSF57184">
    <property type="entry name" value="Growth factor receptor domain"/>
    <property type="match status" value="1"/>
</dbReference>
<dbReference type="Pfam" id="PF00041">
    <property type="entry name" value="fn3"/>
    <property type="match status" value="1"/>
</dbReference>
<proteinExistence type="predicted"/>
<feature type="domain" description="EGF-like" evidence="7">
    <location>
        <begin position="312"/>
        <end position="349"/>
    </location>
</feature>
<comment type="caution">
    <text evidence="9">The sequence shown here is derived from an EMBL/GenBank/DDBJ whole genome shotgun (WGS) entry which is preliminary data.</text>
</comment>
<dbReference type="InterPro" id="IPR035914">
    <property type="entry name" value="Sperma_CUB_dom_sf"/>
</dbReference>
<evidence type="ECO:0000256" key="5">
    <source>
        <dbReference type="PROSITE-ProRule" id="PRU00076"/>
    </source>
</evidence>
<dbReference type="SMART" id="SM00060">
    <property type="entry name" value="FN3"/>
    <property type="match status" value="3"/>
</dbReference>
<dbReference type="GO" id="GO:0005509">
    <property type="term" value="F:calcium ion binding"/>
    <property type="evidence" value="ECO:0007669"/>
    <property type="project" value="InterPro"/>
</dbReference>
<dbReference type="InterPro" id="IPR003961">
    <property type="entry name" value="FN3_dom"/>
</dbReference>
<dbReference type="PROSITE" id="PS01186">
    <property type="entry name" value="EGF_2"/>
    <property type="match status" value="5"/>
</dbReference>
<feature type="chain" id="PRO_5036445510" evidence="6">
    <location>
        <begin position="23"/>
        <end position="976"/>
    </location>
</feature>
<dbReference type="PROSITE" id="PS50026">
    <property type="entry name" value="EGF_3"/>
    <property type="match status" value="4"/>
</dbReference>
<accession>A0A8X7X3F9</accession>
<evidence type="ECO:0000313" key="10">
    <source>
        <dbReference type="Proteomes" id="UP000886611"/>
    </source>
</evidence>
<evidence type="ECO:0000259" key="7">
    <source>
        <dbReference type="PROSITE" id="PS50026"/>
    </source>
</evidence>
<feature type="domain" description="Fibronectin type-III" evidence="8">
    <location>
        <begin position="708"/>
        <end position="793"/>
    </location>
</feature>
<gene>
    <name evidence="9" type="primary">Matn2</name>
    <name evidence="9" type="ORF">GTO96_0021244</name>
</gene>
<keyword evidence="1 5" id="KW-0245">EGF-like domain</keyword>
<dbReference type="InterPro" id="IPR049883">
    <property type="entry name" value="NOTCH1_EGF-like"/>
</dbReference>
<feature type="domain" description="EGF-like" evidence="7">
    <location>
        <begin position="202"/>
        <end position="239"/>
    </location>
</feature>
<dbReference type="EMBL" id="JAATIS010005064">
    <property type="protein sequence ID" value="KAG2460249.1"/>
    <property type="molecule type" value="Genomic_DNA"/>
</dbReference>
<dbReference type="InterPro" id="IPR052235">
    <property type="entry name" value="Nephronectin_domain"/>
</dbReference>
<protein>
    <submittedName>
        <fullName evidence="9">MATN2 protein</fullName>
    </submittedName>
</protein>
<dbReference type="InterPro" id="IPR018097">
    <property type="entry name" value="EGF_Ca-bd_CS"/>
</dbReference>
<feature type="non-terminal residue" evidence="9">
    <location>
        <position position="1"/>
    </location>
</feature>
<dbReference type="InterPro" id="IPR013783">
    <property type="entry name" value="Ig-like_fold"/>
</dbReference>
<dbReference type="PANTHER" id="PTHR24050:SF28">
    <property type="entry name" value="UROMODULIN-LIKE"/>
    <property type="match status" value="1"/>
</dbReference>
<feature type="disulfide bond" evidence="5">
    <location>
        <begin position="206"/>
        <end position="216"/>
    </location>
</feature>
<evidence type="ECO:0000256" key="4">
    <source>
        <dbReference type="ARBA" id="ARBA00023157"/>
    </source>
</evidence>
<dbReference type="Gene3D" id="2.10.25.10">
    <property type="entry name" value="Laminin"/>
    <property type="match status" value="5"/>
</dbReference>
<dbReference type="CDD" id="cd00063">
    <property type="entry name" value="FN3"/>
    <property type="match status" value="3"/>
</dbReference>
<evidence type="ECO:0000256" key="2">
    <source>
        <dbReference type="ARBA" id="ARBA00022729"/>
    </source>
</evidence>
<keyword evidence="10" id="KW-1185">Reference proteome</keyword>
<dbReference type="Proteomes" id="UP000886611">
    <property type="component" value="Unassembled WGS sequence"/>
</dbReference>
<name>A0A8X7X3F9_POLSE</name>
<dbReference type="InterPro" id="IPR036116">
    <property type="entry name" value="FN3_sf"/>
</dbReference>
<dbReference type="SUPFAM" id="SSF49265">
    <property type="entry name" value="Fibronectin type III"/>
    <property type="match status" value="2"/>
</dbReference>
<dbReference type="Pfam" id="PF07645">
    <property type="entry name" value="EGF_CA"/>
    <property type="match status" value="3"/>
</dbReference>
<evidence type="ECO:0000259" key="8">
    <source>
        <dbReference type="PROSITE" id="PS50853"/>
    </source>
</evidence>
<evidence type="ECO:0000256" key="6">
    <source>
        <dbReference type="SAM" id="SignalP"/>
    </source>
</evidence>
<comment type="caution">
    <text evidence="5">Lacks conserved residue(s) required for the propagation of feature annotation.</text>
</comment>
<dbReference type="InterPro" id="IPR000152">
    <property type="entry name" value="EGF-type_Asp/Asn_hydroxyl_site"/>
</dbReference>
<dbReference type="GO" id="GO:0005576">
    <property type="term" value="C:extracellular region"/>
    <property type="evidence" value="ECO:0007669"/>
    <property type="project" value="UniProtKB-SubCell"/>
</dbReference>
<feature type="domain" description="EGF-like" evidence="7">
    <location>
        <begin position="121"/>
        <end position="160"/>
    </location>
</feature>
<evidence type="ECO:0000313" key="9">
    <source>
        <dbReference type="EMBL" id="KAG2460249.1"/>
    </source>
</evidence>
<feature type="non-terminal residue" evidence="9">
    <location>
        <position position="976"/>
    </location>
</feature>
<dbReference type="Gene3D" id="2.60.120.290">
    <property type="entry name" value="Spermadhesin, CUB domain"/>
    <property type="match status" value="1"/>
</dbReference>
<feature type="domain" description="Fibronectin type-III" evidence="8">
    <location>
        <begin position="588"/>
        <end position="679"/>
    </location>
</feature>
<evidence type="ECO:0000256" key="3">
    <source>
        <dbReference type="ARBA" id="ARBA00022737"/>
    </source>
</evidence>
<dbReference type="PROSITE" id="PS00010">
    <property type="entry name" value="ASX_HYDROXYL"/>
    <property type="match status" value="2"/>
</dbReference>
<dbReference type="SMART" id="SM00179">
    <property type="entry name" value="EGF_CA"/>
    <property type="match status" value="5"/>
</dbReference>
<dbReference type="Pfam" id="PF14670">
    <property type="entry name" value="FXa_inhibition"/>
    <property type="match status" value="1"/>
</dbReference>
<dbReference type="InterPro" id="IPR009030">
    <property type="entry name" value="Growth_fac_rcpt_cys_sf"/>
</dbReference>
<dbReference type="SMART" id="SM00181">
    <property type="entry name" value="EGF"/>
    <property type="match status" value="6"/>
</dbReference>
<keyword evidence="4 5" id="KW-1015">Disulfide bond</keyword>
<dbReference type="AlphaFoldDB" id="A0A8X7X3F9"/>
<dbReference type="PANTHER" id="PTHR24050">
    <property type="entry name" value="PA14 DOMAIN-CONTAINING PROTEIN"/>
    <property type="match status" value="1"/>
</dbReference>
<keyword evidence="3" id="KW-0677">Repeat</keyword>
<dbReference type="SUPFAM" id="SSF49854">
    <property type="entry name" value="Spermadhesin, CUB domain"/>
    <property type="match status" value="1"/>
</dbReference>
<organism evidence="9 10">
    <name type="scientific">Polypterus senegalus</name>
    <name type="common">Senegal bichir</name>
    <dbReference type="NCBI Taxonomy" id="55291"/>
    <lineage>
        <taxon>Eukaryota</taxon>
        <taxon>Metazoa</taxon>
        <taxon>Chordata</taxon>
        <taxon>Craniata</taxon>
        <taxon>Vertebrata</taxon>
        <taxon>Euteleostomi</taxon>
        <taxon>Actinopterygii</taxon>
        <taxon>Polypteriformes</taxon>
        <taxon>Polypteridae</taxon>
        <taxon>Polypterus</taxon>
    </lineage>
</organism>
<dbReference type="InterPro" id="IPR009017">
    <property type="entry name" value="GFP"/>
</dbReference>
<dbReference type="InterPro" id="IPR001881">
    <property type="entry name" value="EGF-like_Ca-bd_dom"/>
</dbReference>
<feature type="domain" description="EGF-like" evidence="7">
    <location>
        <begin position="30"/>
        <end position="79"/>
    </location>
</feature>
<reference evidence="9 10" key="1">
    <citation type="journal article" date="2021" name="Cell">
        <title>Tracing the genetic footprints of vertebrate landing in non-teleost ray-finned fishes.</title>
        <authorList>
            <person name="Bi X."/>
            <person name="Wang K."/>
            <person name="Yang L."/>
            <person name="Pan H."/>
            <person name="Jiang H."/>
            <person name="Wei Q."/>
            <person name="Fang M."/>
            <person name="Yu H."/>
            <person name="Zhu C."/>
            <person name="Cai Y."/>
            <person name="He Y."/>
            <person name="Gan X."/>
            <person name="Zeng H."/>
            <person name="Yu D."/>
            <person name="Zhu Y."/>
            <person name="Jiang H."/>
            <person name="Qiu Q."/>
            <person name="Yang H."/>
            <person name="Zhang Y.E."/>
            <person name="Wang W."/>
            <person name="Zhu M."/>
            <person name="He S."/>
            <person name="Zhang G."/>
        </authorList>
    </citation>
    <scope>NUCLEOTIDE SEQUENCE [LARGE SCALE GENOMIC DNA]</scope>
    <source>
        <strain evidence="9">Bchr_013</strain>
    </source>
</reference>
<sequence length="976" mass="107309">MEKGCWLESLCLLGIILGICAGQEHICGENINECASDQHDCDPNLAICIDTDFDTQKNSGFYCVCKDGYDGNGKVGNCTDINECAVRNGGCPQYCLNTVGSYKCQCYLGYRLGQDNITCTDVNECASGNGGCHQLCINTDGSYQCQCDKGYMLSPEHNCTDIDECANGNASCSHLCTNTDGSYKCHCYSGFVLGPDNASCTGVDECGEQCHPDSICVQRGNISNCECKAGYEGNGKNCTGMRFYVLNLMESETDLSIGCGPLPSEQPKVTFYGLDIPPGTTKEFYLECEQLWAKLASSSSQSSVGMKVWYEMVNPCLDMECDVNAECSVNSAGYPVCICNAGWTGSGAQCYENVCPYVTIPPFNGVYQRSYCSQTSGFLLSPSYPAEYTSNEDVAWWMNLTNSEAIQFNLLNFSTEAKQDFFYIFNSSLMNSSYIEYEISGKTGSLQDTHFQNQMAEVADILHLKRPADDDSIATRFISDRAHNGYFKIFFQKEFTEVVSLRCTTMCTKVLLQWEMNAESLPIQNFRVAYGRIDQNCVSVNRTSGSANEIILSNLTPYQEYLIDVIADVYTGQTEGKSCMVKTTCFGAPQFTLSNMKLWTVGSSALLSWVPMTVFGFQVLSYNVRWRCSNEQFSLTVPASESSILLTGLKPNCTYAVYIQCMSQFQITSNISYVTLPGLNDSTLYLVIVSSMSVQEASSPLYFFTGALPLNVSATALSTTSVLINWTVPLTGIRYEIQYARSGDNISYILYTTEKFILLQGLLANATYDIKVTPIISCVQEKAGCITVKTLAGFKVDTLYFVAVSALTSMGGEEKGPPVYFTLEMSLEVTRVQSFQTNSELRPFSVSSFKPQLLSTEELSIRSSSILLKLPECGVFEEAARQLPSLSGQNLSVSLVVAESKAVNEDFKLASSTLTNLTYNDTNIGSTGPYVSIHYLSAYDCYSITTNSRIIQRDTESLCGPSTGGCEKKFIRARSR</sequence>
<dbReference type="Gene3D" id="2.60.40.10">
    <property type="entry name" value="Immunoglobulins"/>
    <property type="match status" value="3"/>
</dbReference>
<dbReference type="PROSITE" id="PS50853">
    <property type="entry name" value="FN3"/>
    <property type="match status" value="2"/>
</dbReference>
<evidence type="ECO:0000256" key="1">
    <source>
        <dbReference type="ARBA" id="ARBA00022536"/>
    </source>
</evidence>
<dbReference type="InterPro" id="IPR000742">
    <property type="entry name" value="EGF"/>
</dbReference>
<dbReference type="FunFam" id="2.10.25.10:FF:000240">
    <property type="entry name" value="Vitamin K-dependent protein S"/>
    <property type="match status" value="3"/>
</dbReference>